<dbReference type="PANTHER" id="PTHR43611">
    <property type="entry name" value="ALPHA-D-GLUCOSE 1-PHOSPHATE PHOSPHATASE"/>
    <property type="match status" value="1"/>
</dbReference>
<dbReference type="Proteomes" id="UP000183028">
    <property type="component" value="Unassembled WGS sequence"/>
</dbReference>
<dbReference type="GO" id="GO:0016787">
    <property type="term" value="F:hydrolase activity"/>
    <property type="evidence" value="ECO:0007669"/>
    <property type="project" value="UniProtKB-KW"/>
</dbReference>
<accession>A0A1H6Q6J8</accession>
<dbReference type="InterPro" id="IPR036412">
    <property type="entry name" value="HAD-like_sf"/>
</dbReference>
<dbReference type="Gene3D" id="1.10.150.240">
    <property type="entry name" value="Putative phosphatase, domain 2"/>
    <property type="match status" value="1"/>
</dbReference>
<reference evidence="2" key="1">
    <citation type="submission" date="2016-10" db="EMBL/GenBank/DDBJ databases">
        <authorList>
            <person name="Varghese N."/>
            <person name="Submissions S."/>
        </authorList>
    </citation>
    <scope>NUCLEOTIDE SEQUENCE [LARGE SCALE GENOMIC DNA]</scope>
    <source>
        <strain evidence="2">DSM 20406</strain>
    </source>
</reference>
<name>A0A1H6Q6J8_9FIRM</name>
<dbReference type="SFLD" id="SFLDS00003">
    <property type="entry name" value="Haloacid_Dehalogenase"/>
    <property type="match status" value="1"/>
</dbReference>
<proteinExistence type="predicted"/>
<dbReference type="CDD" id="cd02603">
    <property type="entry name" value="HAD_sEH-N_like"/>
    <property type="match status" value="1"/>
</dbReference>
<dbReference type="STRING" id="322505.SAMN04487836_1142"/>
<dbReference type="InterPro" id="IPR023198">
    <property type="entry name" value="PGP-like_dom2"/>
</dbReference>
<gene>
    <name evidence="1" type="ORF">SAMN04487834_100252</name>
</gene>
<dbReference type="SUPFAM" id="SSF56784">
    <property type="entry name" value="HAD-like"/>
    <property type="match status" value="1"/>
</dbReference>
<dbReference type="SFLD" id="SFLDG01129">
    <property type="entry name" value="C1.5:_HAD__Beta-PGM__Phosphata"/>
    <property type="match status" value="1"/>
</dbReference>
<evidence type="ECO:0000313" key="2">
    <source>
        <dbReference type="Proteomes" id="UP000183028"/>
    </source>
</evidence>
<dbReference type="eggNOG" id="COG1011">
    <property type="taxonomic scope" value="Bacteria"/>
</dbReference>
<keyword evidence="2" id="KW-1185">Reference proteome</keyword>
<dbReference type="InterPro" id="IPR023214">
    <property type="entry name" value="HAD_sf"/>
</dbReference>
<dbReference type="PANTHER" id="PTHR43611:SF3">
    <property type="entry name" value="FLAVIN MONONUCLEOTIDE HYDROLASE 1, CHLOROPLATIC"/>
    <property type="match status" value="1"/>
</dbReference>
<dbReference type="RefSeq" id="WP_074731123.1">
    <property type="nucleotide sequence ID" value="NZ_FNYK01000002.1"/>
</dbReference>
<protein>
    <submittedName>
        <fullName evidence="1">Putative hydrolase of the HAD superfamily</fullName>
    </submittedName>
</protein>
<dbReference type="NCBIfam" id="TIGR01509">
    <property type="entry name" value="HAD-SF-IA-v3"/>
    <property type="match status" value="1"/>
</dbReference>
<dbReference type="Gene3D" id="3.40.50.1000">
    <property type="entry name" value="HAD superfamily/HAD-like"/>
    <property type="match status" value="1"/>
</dbReference>
<evidence type="ECO:0000313" key="1">
    <source>
        <dbReference type="EMBL" id="SEI39431.1"/>
    </source>
</evidence>
<keyword evidence="1" id="KW-0378">Hydrolase</keyword>
<dbReference type="OrthoDB" id="9807630at2"/>
<sequence>MYFVFDIGNVLFSWNPDIFLAKYFPDDVMRLKQMIFLGEEWKRLDLGELSLQEVEILLSERYVQDQEAIHFIFDHFQEEMMQPIDDSIKTVKALKKKGYKLYLLSNLNQERYHKRYQQHPDIFSLFDGATLSGGTHELKPDVSIYLKFFQQFHLEPSNGLLIDDNLANIQTAQRLGMQTLLSLPQQNLTQRLKAMGIDL</sequence>
<dbReference type="Pfam" id="PF00702">
    <property type="entry name" value="Hydrolase"/>
    <property type="match status" value="1"/>
</dbReference>
<organism evidence="1 2">
    <name type="scientific">Sharpea azabuensis</name>
    <dbReference type="NCBI Taxonomy" id="322505"/>
    <lineage>
        <taxon>Bacteria</taxon>
        <taxon>Bacillati</taxon>
        <taxon>Bacillota</taxon>
        <taxon>Erysipelotrichia</taxon>
        <taxon>Erysipelotrichales</taxon>
        <taxon>Coprobacillaceae</taxon>
        <taxon>Sharpea</taxon>
    </lineage>
</organism>
<dbReference type="InterPro" id="IPR006439">
    <property type="entry name" value="HAD-SF_hydro_IA"/>
</dbReference>
<dbReference type="EMBL" id="FNYK01000002">
    <property type="protein sequence ID" value="SEI39431.1"/>
    <property type="molecule type" value="Genomic_DNA"/>
</dbReference>
<dbReference type="AlphaFoldDB" id="A0A1H6Q6J8"/>